<organism evidence="1 2">
    <name type="scientific">Calicophoron daubneyi</name>
    <name type="common">Rumen fluke</name>
    <name type="synonym">Paramphistomum daubneyi</name>
    <dbReference type="NCBI Taxonomy" id="300641"/>
    <lineage>
        <taxon>Eukaryota</taxon>
        <taxon>Metazoa</taxon>
        <taxon>Spiralia</taxon>
        <taxon>Lophotrochozoa</taxon>
        <taxon>Platyhelminthes</taxon>
        <taxon>Trematoda</taxon>
        <taxon>Digenea</taxon>
        <taxon>Plagiorchiida</taxon>
        <taxon>Pronocephalata</taxon>
        <taxon>Paramphistomoidea</taxon>
        <taxon>Paramphistomidae</taxon>
        <taxon>Calicophoron</taxon>
    </lineage>
</organism>
<proteinExistence type="predicted"/>
<dbReference type="AlphaFoldDB" id="A0AAV2TQ81"/>
<evidence type="ECO:0000313" key="1">
    <source>
        <dbReference type="EMBL" id="CAL5139572.1"/>
    </source>
</evidence>
<dbReference type="Proteomes" id="UP001497525">
    <property type="component" value="Unassembled WGS sequence"/>
</dbReference>
<dbReference type="PANTHER" id="PTHR15665:SF1">
    <property type="entry name" value="PROTEIN ASTEROID HOMOLOG 1"/>
    <property type="match status" value="1"/>
</dbReference>
<dbReference type="EMBL" id="CAXLJL010000612">
    <property type="protein sequence ID" value="CAL5139572.1"/>
    <property type="molecule type" value="Genomic_DNA"/>
</dbReference>
<accession>A0AAV2TQ81</accession>
<name>A0AAV2TQ81_CALDB</name>
<sequence length="742" mass="82839">MCDAAEVLCSNLLNFEAFPLRDGQLVIDGDDFLEFVSSENSIKQFGGEYLRLSVMLGKCISKFSCCALDPIFIFGGSFTKTKENLEWDFLRSGSQSREDGSKTDVISMSPVCLKQSFAELLRNSGIKHLTVVENVTQCSMSLAALLKCPVIGSKTEYFFMHPRSSGIDSDSDSFMPPFVPLQRVELNSFVTPSDQQDFISVCMFRPLCSEIASVPQSNWPLLHLLFNVGYFRVSQRMISDGTRLESTGKRWYTLVKSLAKVDYASPFQLEKLVEPFPCSERQIVLSHLTERLPLYTYDSGALGSHVKMLVECLFESPSPERNSTSADRSHTVVSSHDGLANCLKQSAFPTYIPSTLVNAFHLSRLQPFLFSPAVAPCDIFFPPSVTSRHSSVLPHPFCLPLRVLFYRILFTLRRKAMDQDNCDEFAFDVFEYVCCGKVLRKYRISVEPLIFKTAAGVDDQLTTYLELAASAKPCNPDWLLAVAFILAFWYHQLPGPTSGVKLPLNQTPLCLALAAAVVANVLNVHSAVRDLCAHYDLFIRFVEHESKAVAERTHSNSVCESYDEILQHLCELQLIYVHFHSLVSLLDCLSSPDCISRAFKFLPFCVAFPSNHLVCSLTIHLKLQPPFIRCEQVGSYWLPKLLLSLPTSGPQGPKAHALFDRLINIASIMNSSDAAFLKSVWDESDVSPDSIVSALNPEVVNDSISANSKWSRGATIVNRPAAPLKEWKRAPLGEFCNTTLRQ</sequence>
<evidence type="ECO:0000313" key="2">
    <source>
        <dbReference type="Proteomes" id="UP001497525"/>
    </source>
</evidence>
<protein>
    <submittedName>
        <fullName evidence="1">Uncharacterized protein</fullName>
    </submittedName>
</protein>
<dbReference type="InterPro" id="IPR026832">
    <property type="entry name" value="Asteroid"/>
</dbReference>
<reference evidence="1" key="1">
    <citation type="submission" date="2024-06" db="EMBL/GenBank/DDBJ databases">
        <authorList>
            <person name="Liu X."/>
            <person name="Lenzi L."/>
            <person name="Haldenby T S."/>
            <person name="Uol C."/>
        </authorList>
    </citation>
    <scope>NUCLEOTIDE SEQUENCE</scope>
</reference>
<comment type="caution">
    <text evidence="1">The sequence shown here is derived from an EMBL/GenBank/DDBJ whole genome shotgun (WGS) entry which is preliminary data.</text>
</comment>
<gene>
    <name evidence="1" type="ORF">CDAUBV1_LOCUS14693</name>
</gene>
<dbReference type="PANTHER" id="PTHR15665">
    <property type="entry name" value="ASTEROID PROTEIN"/>
    <property type="match status" value="1"/>
</dbReference>